<dbReference type="SUPFAM" id="SSF50998">
    <property type="entry name" value="Quinoprotein alcohol dehydrogenase-like"/>
    <property type="match status" value="1"/>
</dbReference>
<protein>
    <recommendedName>
        <fullName evidence="2">Pyrrolo-quinoline quinone repeat domain-containing protein</fullName>
    </recommendedName>
</protein>
<feature type="region of interest" description="Disordered" evidence="1">
    <location>
        <begin position="266"/>
        <end position="289"/>
    </location>
</feature>
<dbReference type="InterPro" id="IPR002372">
    <property type="entry name" value="PQQ_rpt_dom"/>
</dbReference>
<dbReference type="Gene3D" id="2.130.10.10">
    <property type="entry name" value="YVTN repeat-like/Quinoprotein amine dehydrogenase"/>
    <property type="match status" value="1"/>
</dbReference>
<evidence type="ECO:0000259" key="2">
    <source>
        <dbReference type="Pfam" id="PF13360"/>
    </source>
</evidence>
<keyword evidence="4" id="KW-1185">Reference proteome</keyword>
<dbReference type="EMBL" id="KZ994710">
    <property type="protein sequence ID" value="RKO92265.1"/>
    <property type="molecule type" value="Genomic_DNA"/>
</dbReference>
<reference evidence="4" key="1">
    <citation type="journal article" date="2018" name="Nat. Microbiol.">
        <title>Leveraging single-cell genomics to expand the fungal tree of life.</title>
        <authorList>
            <person name="Ahrendt S.R."/>
            <person name="Quandt C.A."/>
            <person name="Ciobanu D."/>
            <person name="Clum A."/>
            <person name="Salamov A."/>
            <person name="Andreopoulos B."/>
            <person name="Cheng J.F."/>
            <person name="Woyke T."/>
            <person name="Pelin A."/>
            <person name="Henrissat B."/>
            <person name="Reynolds N.K."/>
            <person name="Benny G.L."/>
            <person name="Smith M.E."/>
            <person name="James T.Y."/>
            <person name="Grigoriev I.V."/>
        </authorList>
    </citation>
    <scope>NUCLEOTIDE SEQUENCE [LARGE SCALE GENOMIC DNA]</scope>
</reference>
<feature type="domain" description="Pyrrolo-quinoline quinone repeat" evidence="2">
    <location>
        <begin position="125"/>
        <end position="203"/>
    </location>
</feature>
<dbReference type="AlphaFoldDB" id="A0A4P9WJM5"/>
<evidence type="ECO:0000313" key="3">
    <source>
        <dbReference type="EMBL" id="RKO92265.1"/>
    </source>
</evidence>
<feature type="compositionally biased region" description="Acidic residues" evidence="1">
    <location>
        <begin position="269"/>
        <end position="278"/>
    </location>
</feature>
<organism evidence="3 4">
    <name type="scientific">Blyttiomyces helicus</name>
    <dbReference type="NCBI Taxonomy" id="388810"/>
    <lineage>
        <taxon>Eukaryota</taxon>
        <taxon>Fungi</taxon>
        <taxon>Fungi incertae sedis</taxon>
        <taxon>Chytridiomycota</taxon>
        <taxon>Chytridiomycota incertae sedis</taxon>
        <taxon>Chytridiomycetes</taxon>
        <taxon>Chytridiomycetes incertae sedis</taxon>
        <taxon>Blyttiomyces</taxon>
    </lineage>
</organism>
<dbReference type="InterPro" id="IPR015943">
    <property type="entry name" value="WD40/YVTN_repeat-like_dom_sf"/>
</dbReference>
<accession>A0A4P9WJM5</accession>
<dbReference type="Pfam" id="PF13360">
    <property type="entry name" value="PQQ_2"/>
    <property type="match status" value="1"/>
</dbReference>
<feature type="compositionally biased region" description="Basic and acidic residues" evidence="1">
    <location>
        <begin position="279"/>
        <end position="289"/>
    </location>
</feature>
<dbReference type="Proteomes" id="UP000269721">
    <property type="component" value="Unassembled WGS sequence"/>
</dbReference>
<name>A0A4P9WJM5_9FUNG</name>
<dbReference type="InterPro" id="IPR011047">
    <property type="entry name" value="Quinoprotein_ADH-like_sf"/>
</dbReference>
<proteinExistence type="predicted"/>
<gene>
    <name evidence="3" type="ORF">BDK51DRAFT_52172</name>
</gene>
<evidence type="ECO:0000313" key="4">
    <source>
        <dbReference type="Proteomes" id="UP000269721"/>
    </source>
</evidence>
<evidence type="ECO:0000256" key="1">
    <source>
        <dbReference type="SAM" id="MobiDB-lite"/>
    </source>
</evidence>
<sequence>MIRRAKVHRHSVSSVAFDHTDLKVYTASWKESQDGRTVSPKSPVQCIVVQTGVTVPILPEQALIGPLACIGDTGVCRSRDDTVIACTPDSVSKLLVAGSRSGELQAWDHAMSVLLSIGSRVSGRVTGLCASPDGQALCATRGKTTVTCWRTDTREQVWNVWLPKASILSLSPGGGILYVGMSRLGLACLDAATGRFVWRKAIPSLEGATALSTCGRFVFFGSGKHLEWRRIGSEGVSEQLRLERVTQSPGRLRFFSASALRSSSSAALESEDVNDGEPEPTKRDQKSLSMLKSEHPAAYDFWVRYFYDDPICVDTKDLEEALYSYGSPVDLEFAGPIGPSRFRMMVIGNGRLAECFPQVERASAKSVLLGEETGDCA</sequence>